<dbReference type="EMBL" id="MU275842">
    <property type="protein sequence ID" value="KAI0052984.1"/>
    <property type="molecule type" value="Genomic_DNA"/>
</dbReference>
<evidence type="ECO:0000313" key="1">
    <source>
        <dbReference type="EMBL" id="KAI0052984.1"/>
    </source>
</evidence>
<gene>
    <name evidence="1" type="ORF">FA95DRAFT_1049204</name>
</gene>
<keyword evidence="2" id="KW-1185">Reference proteome</keyword>
<comment type="caution">
    <text evidence="1">The sequence shown here is derived from an EMBL/GenBank/DDBJ whole genome shotgun (WGS) entry which is preliminary data.</text>
</comment>
<dbReference type="Proteomes" id="UP000814033">
    <property type="component" value="Unassembled WGS sequence"/>
</dbReference>
<name>A0ACB8S914_9AGAM</name>
<reference evidence="1" key="1">
    <citation type="submission" date="2021-02" db="EMBL/GenBank/DDBJ databases">
        <authorList>
            <consortium name="DOE Joint Genome Institute"/>
            <person name="Ahrendt S."/>
            <person name="Looney B.P."/>
            <person name="Miyauchi S."/>
            <person name="Morin E."/>
            <person name="Drula E."/>
            <person name="Courty P.E."/>
            <person name="Chicoki N."/>
            <person name="Fauchery L."/>
            <person name="Kohler A."/>
            <person name="Kuo A."/>
            <person name="Labutti K."/>
            <person name="Pangilinan J."/>
            <person name="Lipzen A."/>
            <person name="Riley R."/>
            <person name="Andreopoulos W."/>
            <person name="He G."/>
            <person name="Johnson J."/>
            <person name="Barry K.W."/>
            <person name="Grigoriev I.V."/>
            <person name="Nagy L."/>
            <person name="Hibbett D."/>
            <person name="Henrissat B."/>
            <person name="Matheny P.B."/>
            <person name="Labbe J."/>
            <person name="Martin F."/>
        </authorList>
    </citation>
    <scope>NUCLEOTIDE SEQUENCE</scope>
    <source>
        <strain evidence="1">FP105234-sp</strain>
    </source>
</reference>
<evidence type="ECO:0000313" key="2">
    <source>
        <dbReference type="Proteomes" id="UP000814033"/>
    </source>
</evidence>
<reference evidence="1" key="2">
    <citation type="journal article" date="2022" name="New Phytol.">
        <title>Evolutionary transition to the ectomycorrhizal habit in the genomes of a hyperdiverse lineage of mushroom-forming fungi.</title>
        <authorList>
            <person name="Looney B."/>
            <person name="Miyauchi S."/>
            <person name="Morin E."/>
            <person name="Drula E."/>
            <person name="Courty P.E."/>
            <person name="Kohler A."/>
            <person name="Kuo A."/>
            <person name="LaButti K."/>
            <person name="Pangilinan J."/>
            <person name="Lipzen A."/>
            <person name="Riley R."/>
            <person name="Andreopoulos W."/>
            <person name="He G."/>
            <person name="Johnson J."/>
            <person name="Nolan M."/>
            <person name="Tritt A."/>
            <person name="Barry K.W."/>
            <person name="Grigoriev I.V."/>
            <person name="Nagy L.G."/>
            <person name="Hibbett D."/>
            <person name="Henrissat B."/>
            <person name="Matheny P.B."/>
            <person name="Labbe J."/>
            <person name="Martin F.M."/>
        </authorList>
    </citation>
    <scope>NUCLEOTIDE SEQUENCE</scope>
    <source>
        <strain evidence="1">FP105234-sp</strain>
    </source>
</reference>
<accession>A0ACB8S914</accession>
<organism evidence="1 2">
    <name type="scientific">Auriscalpium vulgare</name>
    <dbReference type="NCBI Taxonomy" id="40419"/>
    <lineage>
        <taxon>Eukaryota</taxon>
        <taxon>Fungi</taxon>
        <taxon>Dikarya</taxon>
        <taxon>Basidiomycota</taxon>
        <taxon>Agaricomycotina</taxon>
        <taxon>Agaricomycetes</taxon>
        <taxon>Russulales</taxon>
        <taxon>Auriscalpiaceae</taxon>
        <taxon>Auriscalpium</taxon>
    </lineage>
</organism>
<protein>
    <submittedName>
        <fullName evidence="1">Uncharacterized protein</fullName>
    </submittedName>
</protein>
<proteinExistence type="predicted"/>
<sequence>MAARGGALVQPVLLIGSSEPQGVSSDPTLVPFSASSLFATFACSSRRLPDRRALVASVVLVCCTPTCQTTRAAVRCTRALSWPRAAHQGGVRRPSNDGHKDAMHRPMPASVTSFCTLQQARLGPQPPALLVMRIPLWSAASASPLRARRTAPNAGAIARVTAGVTAPAASSLFRSISEPAVAVWRGCTGLKLL</sequence>